<dbReference type="WBParaSite" id="TREG1_21430.3">
    <property type="protein sequence ID" value="TREG1_21430.3"/>
    <property type="gene ID" value="TREG1_21430"/>
</dbReference>
<organism evidence="5 7">
    <name type="scientific">Trichobilharzia regenti</name>
    <name type="common">Nasal bird schistosome</name>
    <dbReference type="NCBI Taxonomy" id="157069"/>
    <lineage>
        <taxon>Eukaryota</taxon>
        <taxon>Metazoa</taxon>
        <taxon>Spiralia</taxon>
        <taxon>Lophotrochozoa</taxon>
        <taxon>Platyhelminthes</taxon>
        <taxon>Trematoda</taxon>
        <taxon>Digenea</taxon>
        <taxon>Strigeidida</taxon>
        <taxon>Schistosomatoidea</taxon>
        <taxon>Schistosomatidae</taxon>
        <taxon>Trichobilharzia</taxon>
    </lineage>
</organism>
<dbReference type="GO" id="GO:0036064">
    <property type="term" value="C:ciliary basal body"/>
    <property type="evidence" value="ECO:0007669"/>
    <property type="project" value="TreeGrafter"/>
</dbReference>
<dbReference type="PANTHER" id="PTHR15431:SF19">
    <property type="entry name" value="CENTROSOMAL PROTEIN 20-RELATED"/>
    <property type="match status" value="1"/>
</dbReference>
<keyword evidence="5" id="KW-1185">Reference proteome</keyword>
<accession>A0AA85JB93</accession>
<name>A0AA85JB93_TRIRE</name>
<evidence type="ECO:0000256" key="1">
    <source>
        <dbReference type="ARBA" id="ARBA00004245"/>
    </source>
</evidence>
<dbReference type="GO" id="GO:0060271">
    <property type="term" value="P:cilium assembly"/>
    <property type="evidence" value="ECO:0007669"/>
    <property type="project" value="TreeGrafter"/>
</dbReference>
<evidence type="ECO:0000256" key="2">
    <source>
        <dbReference type="ARBA" id="ARBA00022490"/>
    </source>
</evidence>
<reference evidence="6 7" key="2">
    <citation type="submission" date="2023-11" db="UniProtKB">
        <authorList>
            <consortium name="WormBaseParasite"/>
        </authorList>
    </citation>
    <scope>IDENTIFICATION</scope>
</reference>
<sequence>MAWIPTGTILPDKPTVGVIYSHSQCGNSNMSSPDDLKNYLRTALNDDGFLNEVKADILKKIFEKIKSQLPEIKTSPASDIHSNVKLIINELILEYLNFESLSFSESVFRTESGHGNVHSLPRRFLCQALQIKPTVNIKSLTTQNPSSESNATKSPNELIEQPIPLLYYIVHYLMVNGLDKTHNHKSDYNAISQESRSINSRLMNNYSTTASNNDLGKMTSTAPLSFNQNFSSSSSSPPPLTAHHHYHPVSSQEKHIHFDPEHVSIYEDPCVNHASNCTNSESDLY</sequence>
<dbReference type="PANTHER" id="PTHR15431">
    <property type="entry name" value="FGFR1 ONCOGENE PARTNER/LISH DOMAIN-CONTAINING PROTEIN"/>
    <property type="match status" value="1"/>
</dbReference>
<dbReference type="WBParaSite" id="TREG1_21430.2">
    <property type="protein sequence ID" value="TREG1_21430.2"/>
    <property type="gene ID" value="TREG1_21430"/>
</dbReference>
<dbReference type="AlphaFoldDB" id="A0AA85JB93"/>
<dbReference type="InterPro" id="IPR006594">
    <property type="entry name" value="LisH"/>
</dbReference>
<feature type="compositionally biased region" description="Polar residues" evidence="4">
    <location>
        <begin position="209"/>
        <end position="230"/>
    </location>
</feature>
<evidence type="ECO:0000256" key="3">
    <source>
        <dbReference type="ARBA" id="ARBA00023212"/>
    </source>
</evidence>
<protein>
    <submittedName>
        <fullName evidence="6 7">LisH domain-containing protein</fullName>
    </submittedName>
</protein>
<keyword evidence="3" id="KW-0206">Cytoskeleton</keyword>
<reference evidence="5" key="1">
    <citation type="submission" date="2022-06" db="EMBL/GenBank/DDBJ databases">
        <authorList>
            <person name="Berger JAMES D."/>
            <person name="Berger JAMES D."/>
        </authorList>
    </citation>
    <scope>NUCLEOTIDE SEQUENCE [LARGE SCALE GENOMIC DNA]</scope>
</reference>
<feature type="region of interest" description="Disordered" evidence="4">
    <location>
        <begin position="209"/>
        <end position="254"/>
    </location>
</feature>
<dbReference type="Proteomes" id="UP000050795">
    <property type="component" value="Unassembled WGS sequence"/>
</dbReference>
<evidence type="ECO:0000313" key="6">
    <source>
        <dbReference type="WBParaSite" id="TREG1_21430.2"/>
    </source>
</evidence>
<evidence type="ECO:0000313" key="5">
    <source>
        <dbReference type="Proteomes" id="UP000050795"/>
    </source>
</evidence>
<evidence type="ECO:0000313" key="7">
    <source>
        <dbReference type="WBParaSite" id="TREG1_21430.3"/>
    </source>
</evidence>
<dbReference type="GO" id="GO:0031514">
    <property type="term" value="C:motile cilium"/>
    <property type="evidence" value="ECO:0007669"/>
    <property type="project" value="TreeGrafter"/>
</dbReference>
<dbReference type="PROSITE" id="PS50896">
    <property type="entry name" value="LISH"/>
    <property type="match status" value="1"/>
</dbReference>
<dbReference type="Gene3D" id="1.20.960.40">
    <property type="match status" value="1"/>
</dbReference>
<comment type="subcellular location">
    <subcellularLocation>
        <location evidence="1">Cytoplasm</location>
        <location evidence="1">Cytoskeleton</location>
    </subcellularLocation>
</comment>
<keyword evidence="2" id="KW-0963">Cytoplasm</keyword>
<evidence type="ECO:0000256" key="4">
    <source>
        <dbReference type="SAM" id="MobiDB-lite"/>
    </source>
</evidence>
<dbReference type="GO" id="GO:0005813">
    <property type="term" value="C:centrosome"/>
    <property type="evidence" value="ECO:0007669"/>
    <property type="project" value="TreeGrafter"/>
</dbReference>
<proteinExistence type="predicted"/>